<evidence type="ECO:0000256" key="1">
    <source>
        <dbReference type="ARBA" id="ARBA00023002"/>
    </source>
</evidence>
<evidence type="ECO:0000313" key="3">
    <source>
        <dbReference type="EMBL" id="NEK21818.1"/>
    </source>
</evidence>
<dbReference type="Gene3D" id="3.30.9.10">
    <property type="entry name" value="D-Amino Acid Oxidase, subunit A, domain 2"/>
    <property type="match status" value="2"/>
</dbReference>
<evidence type="ECO:0000259" key="2">
    <source>
        <dbReference type="Pfam" id="PF01266"/>
    </source>
</evidence>
<dbReference type="AlphaFoldDB" id="A0A6P0C9K9"/>
<evidence type="ECO:0000313" key="4">
    <source>
        <dbReference type="Proteomes" id="UP000468591"/>
    </source>
</evidence>
<dbReference type="EMBL" id="JAABNT010000002">
    <property type="protein sequence ID" value="NEK21818.1"/>
    <property type="molecule type" value="Genomic_DNA"/>
</dbReference>
<dbReference type="PANTHER" id="PTHR13847">
    <property type="entry name" value="SARCOSINE DEHYDROGENASE-RELATED"/>
    <property type="match status" value="1"/>
</dbReference>
<feature type="domain" description="FAD dependent oxidoreductase" evidence="2">
    <location>
        <begin position="5"/>
        <end position="327"/>
    </location>
</feature>
<proteinExistence type="predicted"/>
<dbReference type="GO" id="GO:0016491">
    <property type="term" value="F:oxidoreductase activity"/>
    <property type="evidence" value="ECO:0007669"/>
    <property type="project" value="UniProtKB-KW"/>
</dbReference>
<dbReference type="PANTHER" id="PTHR13847:SF289">
    <property type="entry name" value="GLYCINE OXIDASE"/>
    <property type="match status" value="1"/>
</dbReference>
<keyword evidence="4" id="KW-1185">Reference proteome</keyword>
<dbReference type="Proteomes" id="UP000468591">
    <property type="component" value="Unassembled WGS sequence"/>
</dbReference>
<comment type="caution">
    <text evidence="3">The sequence shown here is derived from an EMBL/GenBank/DDBJ whole genome shotgun (WGS) entry which is preliminary data.</text>
</comment>
<keyword evidence="1" id="KW-0560">Oxidoreductase</keyword>
<dbReference type="SUPFAM" id="SSF51971">
    <property type="entry name" value="Nucleotide-binding domain"/>
    <property type="match status" value="1"/>
</dbReference>
<organism evidence="3 4">
    <name type="scientific">Sulfitobacter sediminilitoris</name>
    <dbReference type="NCBI Taxonomy" id="2698830"/>
    <lineage>
        <taxon>Bacteria</taxon>
        <taxon>Pseudomonadati</taxon>
        <taxon>Pseudomonadota</taxon>
        <taxon>Alphaproteobacteria</taxon>
        <taxon>Rhodobacterales</taxon>
        <taxon>Roseobacteraceae</taxon>
        <taxon>Sulfitobacter</taxon>
    </lineage>
</organism>
<dbReference type="InterPro" id="IPR036188">
    <property type="entry name" value="FAD/NAD-bd_sf"/>
</dbReference>
<name>A0A6P0C9K9_9RHOB</name>
<accession>A0A6P0C9K9</accession>
<dbReference type="Gene3D" id="3.50.50.60">
    <property type="entry name" value="FAD/NAD(P)-binding domain"/>
    <property type="match status" value="2"/>
</dbReference>
<gene>
    <name evidence="3" type="ORF">GV827_05305</name>
</gene>
<protein>
    <submittedName>
        <fullName evidence="3">FAD-dependent oxidoreductase</fullName>
    </submittedName>
</protein>
<reference evidence="3 4" key="1">
    <citation type="submission" date="2020-01" db="EMBL/GenBank/DDBJ databases">
        <title>Sulfitobacter sediminilitoris sp. nov., isolated from a tidal flat.</title>
        <authorList>
            <person name="Park S."/>
            <person name="Yoon J.-H."/>
        </authorList>
    </citation>
    <scope>NUCLEOTIDE SEQUENCE [LARGE SCALE GENOMIC DNA]</scope>
    <source>
        <strain evidence="3 4">JBTF-M27</strain>
    </source>
</reference>
<dbReference type="Pfam" id="PF01266">
    <property type="entry name" value="DAO"/>
    <property type="match status" value="1"/>
</dbReference>
<sequence length="345" mass="36171">MASVDLVVRGAGIFGLSIAWVAAQRGARVMVVDPHGPAAGSSGGIVGALAPHVPENWNAKKAFQLDSLLMAQDFWNEVESAGGGTSGYARKGRLQPVQDDHALSLARQRAETAQALWQDHAIWEVVKATGADWEPLSPTGFLIRDSLSALVHPRKGCDALVRALASKGINVTPEAEAHVPTVWATGVAGLEEMTARHTRSVGAGVKGQAALLRHDASGAPQIFAGGVHVIPHGDGTVAIGSTSERDYTSASTTDAQLDAVIDAARTAVPVLAEADVIDRWAGVRPRSRSRAPMLGAWPDRPGHFIANGGFKIGFGMAPKVAQVMADLALEGIDHIPQGFRVEDNL</sequence>
<dbReference type="RefSeq" id="WP_164352645.1">
    <property type="nucleotide sequence ID" value="NZ_JAABNT010000002.1"/>
</dbReference>
<dbReference type="InterPro" id="IPR006076">
    <property type="entry name" value="FAD-dep_OxRdtase"/>
</dbReference>
<dbReference type="GO" id="GO:0005737">
    <property type="term" value="C:cytoplasm"/>
    <property type="evidence" value="ECO:0007669"/>
    <property type="project" value="TreeGrafter"/>
</dbReference>